<accession>A0A5M3MWW9</accession>
<dbReference type="AlphaFoldDB" id="A0A5M3MWW9"/>
<feature type="compositionally biased region" description="Low complexity" evidence="2">
    <location>
        <begin position="79"/>
        <end position="97"/>
    </location>
</feature>
<protein>
    <submittedName>
        <fullName evidence="4">Phosphatases II</fullName>
    </submittedName>
</protein>
<evidence type="ECO:0000256" key="2">
    <source>
        <dbReference type="SAM" id="MobiDB-lite"/>
    </source>
</evidence>
<dbReference type="GO" id="GO:0016791">
    <property type="term" value="F:phosphatase activity"/>
    <property type="evidence" value="ECO:0007669"/>
    <property type="project" value="UniProtKB-ARBA"/>
</dbReference>
<proteinExistence type="predicted"/>
<gene>
    <name evidence="4" type="ORF">CONPUDRAFT_101961</name>
</gene>
<dbReference type="Gene3D" id="3.90.190.10">
    <property type="entry name" value="Protein tyrosine phosphatase superfamily"/>
    <property type="match status" value="1"/>
</dbReference>
<reference evidence="5" key="1">
    <citation type="journal article" date="2012" name="Science">
        <title>The Paleozoic origin of enzymatic lignin decomposition reconstructed from 31 fungal genomes.</title>
        <authorList>
            <person name="Floudas D."/>
            <person name="Binder M."/>
            <person name="Riley R."/>
            <person name="Barry K."/>
            <person name="Blanchette R.A."/>
            <person name="Henrissat B."/>
            <person name="Martinez A.T."/>
            <person name="Otillar R."/>
            <person name="Spatafora J.W."/>
            <person name="Yadav J.S."/>
            <person name="Aerts A."/>
            <person name="Benoit I."/>
            <person name="Boyd A."/>
            <person name="Carlson A."/>
            <person name="Copeland A."/>
            <person name="Coutinho P.M."/>
            <person name="de Vries R.P."/>
            <person name="Ferreira P."/>
            <person name="Findley K."/>
            <person name="Foster B."/>
            <person name="Gaskell J."/>
            <person name="Glotzer D."/>
            <person name="Gorecki P."/>
            <person name="Heitman J."/>
            <person name="Hesse C."/>
            <person name="Hori C."/>
            <person name="Igarashi K."/>
            <person name="Jurgens J.A."/>
            <person name="Kallen N."/>
            <person name="Kersten P."/>
            <person name="Kohler A."/>
            <person name="Kuees U."/>
            <person name="Kumar T.K.A."/>
            <person name="Kuo A."/>
            <person name="LaButti K."/>
            <person name="Larrondo L.F."/>
            <person name="Lindquist E."/>
            <person name="Ling A."/>
            <person name="Lombard V."/>
            <person name="Lucas S."/>
            <person name="Lundell T."/>
            <person name="Martin R."/>
            <person name="McLaughlin D.J."/>
            <person name="Morgenstern I."/>
            <person name="Morin E."/>
            <person name="Murat C."/>
            <person name="Nagy L.G."/>
            <person name="Nolan M."/>
            <person name="Ohm R.A."/>
            <person name="Patyshakuliyeva A."/>
            <person name="Rokas A."/>
            <person name="Ruiz-Duenas F.J."/>
            <person name="Sabat G."/>
            <person name="Salamov A."/>
            <person name="Samejima M."/>
            <person name="Schmutz J."/>
            <person name="Slot J.C."/>
            <person name="St John F."/>
            <person name="Stenlid J."/>
            <person name="Sun H."/>
            <person name="Sun S."/>
            <person name="Syed K."/>
            <person name="Tsang A."/>
            <person name="Wiebenga A."/>
            <person name="Young D."/>
            <person name="Pisabarro A."/>
            <person name="Eastwood D.C."/>
            <person name="Martin F."/>
            <person name="Cullen D."/>
            <person name="Grigoriev I.V."/>
            <person name="Hibbett D.S."/>
        </authorList>
    </citation>
    <scope>NUCLEOTIDE SEQUENCE [LARGE SCALE GENOMIC DNA]</scope>
    <source>
        <strain evidence="5">RWD-64-598 SS2</strain>
    </source>
</reference>
<comment type="caution">
    <text evidence="4">The sequence shown here is derived from an EMBL/GenBank/DDBJ whole genome shotgun (WGS) entry which is preliminary data.</text>
</comment>
<dbReference type="InterPro" id="IPR029021">
    <property type="entry name" value="Prot-tyrosine_phosphatase-like"/>
</dbReference>
<dbReference type="RefSeq" id="XP_007767064.1">
    <property type="nucleotide sequence ID" value="XM_007768874.1"/>
</dbReference>
<feature type="compositionally biased region" description="Low complexity" evidence="2">
    <location>
        <begin position="381"/>
        <end position="390"/>
    </location>
</feature>
<feature type="region of interest" description="Disordered" evidence="2">
    <location>
        <begin position="416"/>
        <end position="479"/>
    </location>
</feature>
<dbReference type="OrthoDB" id="266663at2759"/>
<dbReference type="PROSITE" id="PS50056">
    <property type="entry name" value="TYR_PHOSPHATASE_2"/>
    <property type="match status" value="1"/>
</dbReference>
<feature type="region of interest" description="Disordered" evidence="2">
    <location>
        <begin position="370"/>
        <end position="390"/>
    </location>
</feature>
<feature type="compositionally biased region" description="Low complexity" evidence="2">
    <location>
        <begin position="416"/>
        <end position="453"/>
    </location>
</feature>
<dbReference type="PANTHER" id="PTHR23339">
    <property type="entry name" value="TYROSINE SPECIFIC PROTEIN PHOSPHATASE AND DUAL SPECIFICITY PROTEIN PHOSPHATASE"/>
    <property type="match status" value="1"/>
</dbReference>
<name>A0A5M3MWW9_CONPW</name>
<dbReference type="InterPro" id="IPR057023">
    <property type="entry name" value="PTP-SAK"/>
</dbReference>
<keyword evidence="5" id="KW-1185">Reference proteome</keyword>
<evidence type="ECO:0000313" key="4">
    <source>
        <dbReference type="EMBL" id="EIW83254.1"/>
    </source>
</evidence>
<dbReference type="InterPro" id="IPR050561">
    <property type="entry name" value="PTP"/>
</dbReference>
<organism evidence="4 5">
    <name type="scientific">Coniophora puteana (strain RWD-64-598)</name>
    <name type="common">Brown rot fungus</name>
    <dbReference type="NCBI Taxonomy" id="741705"/>
    <lineage>
        <taxon>Eukaryota</taxon>
        <taxon>Fungi</taxon>
        <taxon>Dikarya</taxon>
        <taxon>Basidiomycota</taxon>
        <taxon>Agaricomycotina</taxon>
        <taxon>Agaricomycetes</taxon>
        <taxon>Agaricomycetidae</taxon>
        <taxon>Boletales</taxon>
        <taxon>Coniophorineae</taxon>
        <taxon>Coniophoraceae</taxon>
        <taxon>Coniophora</taxon>
    </lineage>
</organism>
<feature type="compositionally biased region" description="Low complexity" evidence="2">
    <location>
        <begin position="17"/>
        <end position="28"/>
    </location>
</feature>
<dbReference type="EMBL" id="JH711576">
    <property type="protein sequence ID" value="EIW83254.1"/>
    <property type="molecule type" value="Genomic_DNA"/>
</dbReference>
<feature type="compositionally biased region" description="Low complexity" evidence="2">
    <location>
        <begin position="54"/>
        <end position="72"/>
    </location>
</feature>
<dbReference type="InterPro" id="IPR000387">
    <property type="entry name" value="Tyr_Pase_dom"/>
</dbReference>
<evidence type="ECO:0000259" key="3">
    <source>
        <dbReference type="PROSITE" id="PS50056"/>
    </source>
</evidence>
<dbReference type="SUPFAM" id="SSF52799">
    <property type="entry name" value="(Phosphotyrosine protein) phosphatases II"/>
    <property type="match status" value="1"/>
</dbReference>
<evidence type="ECO:0000256" key="1">
    <source>
        <dbReference type="ARBA" id="ARBA00022801"/>
    </source>
</evidence>
<dbReference type="Proteomes" id="UP000053558">
    <property type="component" value="Unassembled WGS sequence"/>
</dbReference>
<feature type="domain" description="Tyrosine specific protein phosphatases" evidence="3">
    <location>
        <begin position="202"/>
        <end position="281"/>
    </location>
</feature>
<evidence type="ECO:0000313" key="5">
    <source>
        <dbReference type="Proteomes" id="UP000053558"/>
    </source>
</evidence>
<dbReference type="KEGG" id="cput:CONPUDRAFT_101961"/>
<sequence length="479" mass="49073">MLSSPFAQLHSEDALDSANGAGTGSSASQTFLLRDPLRTSFSSLPRNFGRKRGGSSASLASSGLGHWHSSGSQAHMHVSGSSAGSRRGSGSSSASAATQTQKPPPPFRLGNLFLSSCPGKKVRLNGPSKGRGAVCRDLDVDLQRVKDLGARCVVCCLDDDELQFLGTSWDDYRASAHRAALDVLRIPLPEGLCPLSPAALDADLARLTAQYTLHGAHVLVHCRGGVGRAGLVACCWMLRLGLCGWIAPWAGPPVAQELDADVRKDTIVLVQRAIAVVRRRRSVKAIETLEQVRFLVEYVDWLRENVVGGEVRVGAAAAGVSDGAGDGASAQGPRTSRRVDGAVTSLAAAAAAATAIAALAPTVQPIEQLFPSQPERPLPSPTQSCTSPSSSLSSSLAAAVAAVVPAVSTVVTEFASAPDPTSAPPSDTALSPTPAASTLASDSPLLSASDAPAVANEAATHQVPAVPTSTPSQGVLCAA</sequence>
<keyword evidence="1" id="KW-0378">Hydrolase</keyword>
<dbReference type="Pfam" id="PF22784">
    <property type="entry name" value="PTP-SAK"/>
    <property type="match status" value="1"/>
</dbReference>
<dbReference type="GeneID" id="19198330"/>
<feature type="region of interest" description="Disordered" evidence="2">
    <location>
        <begin position="1"/>
        <end position="109"/>
    </location>
</feature>